<feature type="chain" id="PRO_5032297616" evidence="2">
    <location>
        <begin position="30"/>
        <end position="434"/>
    </location>
</feature>
<dbReference type="Gene3D" id="3.75.10.10">
    <property type="entry name" value="L-arginine/glycine Amidinotransferase, Chain A"/>
    <property type="match status" value="1"/>
</dbReference>
<keyword evidence="1" id="KW-0378">Hydrolase</keyword>
<sequence>MKKNYWHSPKVFFIVLNIFLVSFSPVASADNGEATKPIVENTGYTFPAEWEKQSAVWLAWEWNEFGESTTDEQHKVTAQIIQALHSHNVKVELILQTGGDSKEEVLHFLSAYNVDPKKINFREYKKPYLFMRDMGPLFLKNSEGKGMIADFSWNMYGIWDRDRAKSIGDVDKAMAQELNIPLLSSDFVAEGGGIEVNGEGVMMTYEDMALQRNPGKSLEEIEKEYLRLYGQKKIIWLKQSPLSDKLTPDGSPIFENFFGNGANGHVDEVARFVDPHTVLVAQISEEARNSNKLEKEDYKRIEEVVETLKRATDVNGKPFKIIRVPSPDLKLVWNEHIVQEEDIYPQFGFKPGDKVYQIPAVSYLNFLISNGVVISAKYWEPGKPEQLKQLDAQSKAILQSAFPGREIVQINPIEINWWGGGIHCITQQQPVYIP</sequence>
<protein>
    <submittedName>
        <fullName evidence="3">Agmatine deiminase family protein</fullName>
    </submittedName>
</protein>
<reference evidence="3 4" key="1">
    <citation type="submission" date="2020-04" db="EMBL/GenBank/DDBJ databases">
        <authorList>
            <person name="Hitch T.C.A."/>
            <person name="Wylensek D."/>
            <person name="Clavel T."/>
        </authorList>
    </citation>
    <scope>NUCLEOTIDE SEQUENCE [LARGE SCALE GENOMIC DNA]</scope>
    <source>
        <strain evidence="3 4">WB01_D5_05</strain>
    </source>
</reference>
<name>A0A848D4L6_ANEAE</name>
<dbReference type="PANTHER" id="PTHR31377">
    <property type="entry name" value="AGMATINE DEIMINASE-RELATED"/>
    <property type="match status" value="1"/>
</dbReference>
<dbReference type="RefSeq" id="WP_168976598.1">
    <property type="nucleotide sequence ID" value="NZ_JABAGO010000069.1"/>
</dbReference>
<dbReference type="SUPFAM" id="SSF55909">
    <property type="entry name" value="Pentein"/>
    <property type="match status" value="1"/>
</dbReference>
<dbReference type="GO" id="GO:0004668">
    <property type="term" value="F:protein-arginine deiminase activity"/>
    <property type="evidence" value="ECO:0007669"/>
    <property type="project" value="InterPro"/>
</dbReference>
<comment type="caution">
    <text evidence="3">The sequence shown here is derived from an EMBL/GenBank/DDBJ whole genome shotgun (WGS) entry which is preliminary data.</text>
</comment>
<keyword evidence="2" id="KW-0732">Signal</keyword>
<evidence type="ECO:0000313" key="4">
    <source>
        <dbReference type="Proteomes" id="UP000561326"/>
    </source>
</evidence>
<proteinExistence type="predicted"/>
<organism evidence="3 4">
    <name type="scientific">Aneurinibacillus aneurinilyticus</name>
    <name type="common">Bacillus aneurinolyticus</name>
    <dbReference type="NCBI Taxonomy" id="1391"/>
    <lineage>
        <taxon>Bacteria</taxon>
        <taxon>Bacillati</taxon>
        <taxon>Bacillota</taxon>
        <taxon>Bacilli</taxon>
        <taxon>Bacillales</taxon>
        <taxon>Paenibacillaceae</taxon>
        <taxon>Aneurinibacillus group</taxon>
        <taxon>Aneurinibacillus</taxon>
    </lineage>
</organism>
<gene>
    <name evidence="3" type="ORF">HF838_23480</name>
</gene>
<dbReference type="AlphaFoldDB" id="A0A848D4L6"/>
<evidence type="ECO:0000256" key="1">
    <source>
        <dbReference type="ARBA" id="ARBA00022801"/>
    </source>
</evidence>
<dbReference type="GO" id="GO:0047632">
    <property type="term" value="F:agmatine deiminase activity"/>
    <property type="evidence" value="ECO:0007669"/>
    <property type="project" value="TreeGrafter"/>
</dbReference>
<dbReference type="Proteomes" id="UP000561326">
    <property type="component" value="Unassembled WGS sequence"/>
</dbReference>
<evidence type="ECO:0000313" key="3">
    <source>
        <dbReference type="EMBL" id="NMF01163.1"/>
    </source>
</evidence>
<feature type="signal peptide" evidence="2">
    <location>
        <begin position="1"/>
        <end position="29"/>
    </location>
</feature>
<dbReference type="InterPro" id="IPR007466">
    <property type="entry name" value="Peptidyl-Arg-deiminase_porph"/>
</dbReference>
<dbReference type="Pfam" id="PF04371">
    <property type="entry name" value="PAD_porph"/>
    <property type="match status" value="1"/>
</dbReference>
<accession>A0A848D4L6</accession>
<dbReference type="GO" id="GO:0009446">
    <property type="term" value="P:putrescine biosynthetic process"/>
    <property type="evidence" value="ECO:0007669"/>
    <property type="project" value="InterPro"/>
</dbReference>
<dbReference type="EMBL" id="JABAGO010000069">
    <property type="protein sequence ID" value="NMF01163.1"/>
    <property type="molecule type" value="Genomic_DNA"/>
</dbReference>
<evidence type="ECO:0000256" key="2">
    <source>
        <dbReference type="SAM" id="SignalP"/>
    </source>
</evidence>
<dbReference type="PANTHER" id="PTHR31377:SF0">
    <property type="entry name" value="AGMATINE DEIMINASE-RELATED"/>
    <property type="match status" value="1"/>
</dbReference>